<dbReference type="Proteomes" id="UP000294530">
    <property type="component" value="Unassembled WGS sequence"/>
</dbReference>
<feature type="compositionally biased region" description="Basic and acidic residues" evidence="1">
    <location>
        <begin position="1"/>
        <end position="10"/>
    </location>
</feature>
<protein>
    <submittedName>
        <fullName evidence="2">Uncharacterized protein</fullName>
    </submittedName>
</protein>
<feature type="region of interest" description="Disordered" evidence="1">
    <location>
        <begin position="1"/>
        <end position="21"/>
    </location>
</feature>
<dbReference type="EMBL" id="SHOA02000167">
    <property type="protein sequence ID" value="TDH68140.1"/>
    <property type="molecule type" value="Genomic_DNA"/>
</dbReference>
<dbReference type="GeneID" id="94353513"/>
<accession>A0A976FJU6</accession>
<organism evidence="2 3">
    <name type="scientific">Bremia lactucae</name>
    <name type="common">Lettuce downy mildew</name>
    <dbReference type="NCBI Taxonomy" id="4779"/>
    <lineage>
        <taxon>Eukaryota</taxon>
        <taxon>Sar</taxon>
        <taxon>Stramenopiles</taxon>
        <taxon>Oomycota</taxon>
        <taxon>Peronosporomycetes</taxon>
        <taxon>Peronosporales</taxon>
        <taxon>Peronosporaceae</taxon>
        <taxon>Bremia</taxon>
    </lineage>
</organism>
<evidence type="ECO:0000313" key="2">
    <source>
        <dbReference type="EMBL" id="TDH68140.1"/>
    </source>
</evidence>
<sequence>MDELLTKDDVANDSPFTMSTSLYTPPDGDRLVLRANGSFVKQDLVLGTYISTRRAILSATYDPDELDDGDPNVVLSDEEDISSKLKRSQSNRPVYTLRAGISWSTDEATSMFCFDDAIVEYRENIGIPGKSMNTITGVAPCYMGTYASVGIPESRYNWIVGSLAQIDVIAGMGDRDNCFNGYVWTTANITNNYYVPVLMSIKGKAVIHGSADKNLMHVIRQVKSNVIGVVGVEMTLKRSKDYGVSGRRNITLSLKSMQVCDLTEKRSPPLTKAVVFESSGKDTTDRLLARLSAKARAITIAEEPAE</sequence>
<dbReference type="OrthoDB" id="5597201at2759"/>
<gene>
    <name evidence="2" type="ORF">CCR75_009805</name>
</gene>
<keyword evidence="3" id="KW-1185">Reference proteome</keyword>
<dbReference type="AlphaFoldDB" id="A0A976FJU6"/>
<comment type="caution">
    <text evidence="2">The sequence shown here is derived from an EMBL/GenBank/DDBJ whole genome shotgun (WGS) entry which is preliminary data.</text>
</comment>
<evidence type="ECO:0000313" key="3">
    <source>
        <dbReference type="Proteomes" id="UP000294530"/>
    </source>
</evidence>
<dbReference type="RefSeq" id="XP_067817639.1">
    <property type="nucleotide sequence ID" value="XM_067967842.1"/>
</dbReference>
<proteinExistence type="predicted"/>
<reference evidence="2 3" key="1">
    <citation type="journal article" date="2021" name="Genome Biol.">
        <title>AFLAP: assembly-free linkage analysis pipeline using k-mers from genome sequencing data.</title>
        <authorList>
            <person name="Fletcher K."/>
            <person name="Zhang L."/>
            <person name="Gil J."/>
            <person name="Han R."/>
            <person name="Cavanaugh K."/>
            <person name="Michelmore R."/>
        </authorList>
    </citation>
    <scope>NUCLEOTIDE SEQUENCE [LARGE SCALE GENOMIC DNA]</scope>
    <source>
        <strain evidence="2 3">SF5</strain>
    </source>
</reference>
<dbReference type="KEGG" id="blac:94353513"/>
<evidence type="ECO:0000256" key="1">
    <source>
        <dbReference type="SAM" id="MobiDB-lite"/>
    </source>
</evidence>
<name>A0A976FJU6_BRELC</name>